<dbReference type="Proteomes" id="UP000307201">
    <property type="component" value="Unassembled WGS sequence"/>
</dbReference>
<reference evidence="2 3" key="1">
    <citation type="submission" date="2019-05" db="EMBL/GenBank/DDBJ databases">
        <title>The metagenome of a microbial culture collection derived from dairy environment covers the genomic content of the human microbiome.</title>
        <authorList>
            <person name="Roder T."/>
            <person name="Wuthrich D."/>
            <person name="Sattari Z."/>
            <person name="Von Ah U."/>
            <person name="Bar C."/>
            <person name="Ronchi F."/>
            <person name="Macpherson A.J."/>
            <person name="Ganal-Vonarburg S.C."/>
            <person name="Bruggmann R."/>
            <person name="Vergeres G."/>
        </authorList>
    </citation>
    <scope>NUCLEOTIDE SEQUENCE [LARGE SCALE GENOMIC DNA]</scope>
    <source>
        <strain evidence="2 3">FAM 24235</strain>
    </source>
</reference>
<gene>
    <name evidence="2" type="ORF">FEZ48_10440</name>
</gene>
<sequence>MMNNFTGLRKELYENLTNENEDYYKLANIFCLLFSFFDKISFFLYKHFELVPPNKNEKRVNMNSIWKCSDKKGNKLLDYKNPFLFNLYWMRKEYRDENDLELRSYLLPDAQELSDYRNFLEHKAYSFLENSDLYYIDPELLESRTERLMQLVRNMILSTIGLLDVESKLVNEKTGERDMNLVFLNHQLF</sequence>
<accession>A0A5R9C0U3</accession>
<feature type="domain" description="LA2681-like HEPN" evidence="1">
    <location>
        <begin position="25"/>
        <end position="160"/>
    </location>
</feature>
<dbReference type="AlphaFoldDB" id="A0A5R9C0U3"/>
<dbReference type="Pfam" id="PF18733">
    <property type="entry name" value="HEPN_LA2681"/>
    <property type="match status" value="1"/>
</dbReference>
<dbReference type="InterPro" id="IPR040826">
    <property type="entry name" value="HEPN_LA2681"/>
</dbReference>
<dbReference type="RefSeq" id="WP_171034431.1">
    <property type="nucleotide sequence ID" value="NZ_VBTE01000034.1"/>
</dbReference>
<evidence type="ECO:0000259" key="1">
    <source>
        <dbReference type="Pfam" id="PF18733"/>
    </source>
</evidence>
<evidence type="ECO:0000313" key="2">
    <source>
        <dbReference type="EMBL" id="TLQ06303.1"/>
    </source>
</evidence>
<dbReference type="EMBL" id="VBTE01000034">
    <property type="protein sequence ID" value="TLQ06303.1"/>
    <property type="molecule type" value="Genomic_DNA"/>
</dbReference>
<name>A0A5R9C0U3_9LACT</name>
<protein>
    <recommendedName>
        <fullName evidence="1">LA2681-like HEPN domain-containing protein</fullName>
    </recommendedName>
</protein>
<comment type="caution">
    <text evidence="2">The sequence shown here is derived from an EMBL/GenBank/DDBJ whole genome shotgun (WGS) entry which is preliminary data.</text>
</comment>
<organism evidence="2 3">
    <name type="scientific">Marinilactibacillus psychrotolerans</name>
    <dbReference type="NCBI Taxonomy" id="191770"/>
    <lineage>
        <taxon>Bacteria</taxon>
        <taxon>Bacillati</taxon>
        <taxon>Bacillota</taxon>
        <taxon>Bacilli</taxon>
        <taxon>Lactobacillales</taxon>
        <taxon>Carnobacteriaceae</taxon>
        <taxon>Marinilactibacillus</taxon>
    </lineage>
</organism>
<proteinExistence type="predicted"/>
<evidence type="ECO:0000313" key="3">
    <source>
        <dbReference type="Proteomes" id="UP000307201"/>
    </source>
</evidence>